<gene>
    <name evidence="5" type="ORF">CLO192961_LOCUS466292</name>
</gene>
<reference evidence="5 6" key="1">
    <citation type="submission" date="2019-06" db="EMBL/GenBank/DDBJ databases">
        <authorList>
            <person name="Broberg M."/>
        </authorList>
    </citation>
    <scope>NUCLEOTIDE SEQUENCE [LARGE SCALE GENOMIC DNA]</scope>
</reference>
<dbReference type="InterPro" id="IPR001229">
    <property type="entry name" value="Jacalin-like_lectin_dom"/>
</dbReference>
<dbReference type="Proteomes" id="UP000766486">
    <property type="component" value="Unassembled WGS sequence"/>
</dbReference>
<dbReference type="PANTHER" id="PTHR33589:SF3">
    <property type="entry name" value="ZYMOGEN GRANULE MEMBRANE PROTEIN 16-LIKE"/>
    <property type="match status" value="1"/>
</dbReference>
<evidence type="ECO:0000256" key="1">
    <source>
        <dbReference type="ARBA" id="ARBA00022729"/>
    </source>
</evidence>
<proteinExistence type="predicted"/>
<sequence>MKGQQDIVKNPPHGGTSSDPFTISNDLNAVQTVTVWIADGSYYTDRQLVKAIKVVYSDGTDRGSGNQTGTSHTFKFDSGEKVTSMGIWTGANVDRIRWVTNHGRTFDHGGTGGTERPQQVGNGILLGFSGSTNENELVSLGSSFKEDSD</sequence>
<comment type="caution">
    <text evidence="5">The sequence shown here is derived from an EMBL/GenBank/DDBJ whole genome shotgun (WGS) entry which is preliminary data.</text>
</comment>
<feature type="region of interest" description="Disordered" evidence="3">
    <location>
        <begin position="1"/>
        <end position="23"/>
    </location>
</feature>
<dbReference type="Pfam" id="PF01419">
    <property type="entry name" value="Jacalin"/>
    <property type="match status" value="1"/>
</dbReference>
<evidence type="ECO:0000256" key="3">
    <source>
        <dbReference type="SAM" id="MobiDB-lite"/>
    </source>
</evidence>
<accession>A0ABY6V406</accession>
<protein>
    <recommendedName>
        <fullName evidence="4">Jacalin-type lectin domain-containing protein</fullName>
    </recommendedName>
</protein>
<keyword evidence="2" id="KW-0430">Lectin</keyword>
<dbReference type="PANTHER" id="PTHR33589">
    <property type="entry name" value="OS11G0524900 PROTEIN"/>
    <property type="match status" value="1"/>
</dbReference>
<dbReference type="EMBL" id="CABFNS010000937">
    <property type="protein sequence ID" value="VUC37222.1"/>
    <property type="molecule type" value="Genomic_DNA"/>
</dbReference>
<evidence type="ECO:0000256" key="2">
    <source>
        <dbReference type="ARBA" id="ARBA00022734"/>
    </source>
</evidence>
<keyword evidence="1" id="KW-0732">Signal</keyword>
<evidence type="ECO:0000259" key="4">
    <source>
        <dbReference type="PROSITE" id="PS51752"/>
    </source>
</evidence>
<evidence type="ECO:0000313" key="6">
    <source>
        <dbReference type="Proteomes" id="UP000766486"/>
    </source>
</evidence>
<dbReference type="Gene3D" id="2.100.10.30">
    <property type="entry name" value="Jacalin-like lectin domain"/>
    <property type="match status" value="1"/>
</dbReference>
<dbReference type="InterPro" id="IPR052321">
    <property type="entry name" value="PolyBind_ProtTraffic"/>
</dbReference>
<organism evidence="5 6">
    <name type="scientific">Bionectria ochroleuca</name>
    <name type="common">Gliocladium roseum</name>
    <dbReference type="NCBI Taxonomy" id="29856"/>
    <lineage>
        <taxon>Eukaryota</taxon>
        <taxon>Fungi</taxon>
        <taxon>Dikarya</taxon>
        <taxon>Ascomycota</taxon>
        <taxon>Pezizomycotina</taxon>
        <taxon>Sordariomycetes</taxon>
        <taxon>Hypocreomycetidae</taxon>
        <taxon>Hypocreales</taxon>
        <taxon>Bionectriaceae</taxon>
        <taxon>Clonostachys</taxon>
    </lineage>
</organism>
<dbReference type="PROSITE" id="PS51752">
    <property type="entry name" value="JACALIN_LECTIN"/>
    <property type="match status" value="1"/>
</dbReference>
<evidence type="ECO:0000313" key="5">
    <source>
        <dbReference type="EMBL" id="VUC37222.1"/>
    </source>
</evidence>
<keyword evidence="6" id="KW-1185">Reference proteome</keyword>
<feature type="domain" description="Jacalin-type lectin" evidence="4">
    <location>
        <begin position="7"/>
        <end position="146"/>
    </location>
</feature>
<name>A0ABY6V406_BIOOC</name>
<dbReference type="SUPFAM" id="SSF51101">
    <property type="entry name" value="Mannose-binding lectins"/>
    <property type="match status" value="1"/>
</dbReference>
<dbReference type="InterPro" id="IPR036404">
    <property type="entry name" value="Jacalin-like_lectin_dom_sf"/>
</dbReference>